<dbReference type="STRING" id="246191.SAMN05660337_0696"/>
<name>A0A1G9CJG0_9BACT</name>
<protein>
    <recommendedName>
        <fullName evidence="3">HD domain-containing protein</fullName>
    </recommendedName>
</protein>
<evidence type="ECO:0000313" key="1">
    <source>
        <dbReference type="EMBL" id="SDK51644.1"/>
    </source>
</evidence>
<evidence type="ECO:0008006" key="3">
    <source>
        <dbReference type="Google" id="ProtNLM"/>
    </source>
</evidence>
<dbReference type="Proteomes" id="UP000199053">
    <property type="component" value="Unassembled WGS sequence"/>
</dbReference>
<organism evidence="1 2">
    <name type="scientific">Maridesulfovibrio ferrireducens</name>
    <dbReference type="NCBI Taxonomy" id="246191"/>
    <lineage>
        <taxon>Bacteria</taxon>
        <taxon>Pseudomonadati</taxon>
        <taxon>Thermodesulfobacteriota</taxon>
        <taxon>Desulfovibrionia</taxon>
        <taxon>Desulfovibrionales</taxon>
        <taxon>Desulfovibrionaceae</taxon>
        <taxon>Maridesulfovibrio</taxon>
    </lineage>
</organism>
<dbReference type="SUPFAM" id="SSF109604">
    <property type="entry name" value="HD-domain/PDEase-like"/>
    <property type="match status" value="1"/>
</dbReference>
<dbReference type="RefSeq" id="WP_092158235.1">
    <property type="nucleotide sequence ID" value="NZ_FNGA01000001.1"/>
</dbReference>
<gene>
    <name evidence="1" type="ORF">SAMN05660337_0696</name>
</gene>
<dbReference type="EMBL" id="FNGA01000001">
    <property type="protein sequence ID" value="SDK51644.1"/>
    <property type="molecule type" value="Genomic_DNA"/>
</dbReference>
<proteinExistence type="predicted"/>
<reference evidence="2" key="1">
    <citation type="submission" date="2016-10" db="EMBL/GenBank/DDBJ databases">
        <authorList>
            <person name="Varghese N."/>
            <person name="Submissions S."/>
        </authorList>
    </citation>
    <scope>NUCLEOTIDE SEQUENCE [LARGE SCALE GENOMIC DNA]</scope>
    <source>
        <strain evidence="2">DSM 16995</strain>
    </source>
</reference>
<keyword evidence="2" id="KW-1185">Reference proteome</keyword>
<sequence length="262" mass="29839">MNKLLTELKKEAKNLAAALPTPQFYRDAETQLEFSHGMFFDHPLVIRLQEDVLPFLYDEYAHGIYHSKKVAIEAGAIVLKNGDHLPPDTVRELVLLAQFCGLLHDICRLDEDHALCGAETSRVILNQYPLSGRSKDLIAESIARHEAFKPASPIIDDPELELLSGALYDADKFRWGPDNFSTTLWEICDYEDWSLQEIIEKFPKGLDMIKSIESTFRTDTGKKYGPEMIDQGMTIGSKIYKRLIELSESPKYSTYKKQNPIV</sequence>
<evidence type="ECO:0000313" key="2">
    <source>
        <dbReference type="Proteomes" id="UP000199053"/>
    </source>
</evidence>
<dbReference type="Gene3D" id="1.10.3210.10">
    <property type="entry name" value="Hypothetical protein af1432"/>
    <property type="match status" value="1"/>
</dbReference>
<dbReference type="OrthoDB" id="5448782at2"/>
<dbReference type="AlphaFoldDB" id="A0A1G9CJG0"/>
<accession>A0A1G9CJG0</accession>